<name>A0ABD0KT53_9CAEN</name>
<feature type="compositionally biased region" description="Low complexity" evidence="1">
    <location>
        <begin position="887"/>
        <end position="920"/>
    </location>
</feature>
<feature type="signal peptide" evidence="3">
    <location>
        <begin position="1"/>
        <end position="21"/>
    </location>
</feature>
<proteinExistence type="predicted"/>
<dbReference type="Proteomes" id="UP001519460">
    <property type="component" value="Unassembled WGS sequence"/>
</dbReference>
<feature type="chain" id="PRO_5044848937" description="MAM domain-containing protein" evidence="3">
    <location>
        <begin position="22"/>
        <end position="1031"/>
    </location>
</feature>
<gene>
    <name evidence="5" type="ORF">BaRGS_00018611</name>
</gene>
<reference evidence="5 6" key="1">
    <citation type="journal article" date="2023" name="Sci. Data">
        <title>Genome assembly of the Korean intertidal mud-creeper Batillaria attramentaria.</title>
        <authorList>
            <person name="Patra A.K."/>
            <person name="Ho P.T."/>
            <person name="Jun S."/>
            <person name="Lee S.J."/>
            <person name="Kim Y."/>
            <person name="Won Y.J."/>
        </authorList>
    </citation>
    <scope>NUCLEOTIDE SEQUENCE [LARGE SCALE GENOMIC DNA]</scope>
    <source>
        <strain evidence="5">Wonlab-2016</strain>
    </source>
</reference>
<evidence type="ECO:0000256" key="1">
    <source>
        <dbReference type="SAM" id="MobiDB-lite"/>
    </source>
</evidence>
<dbReference type="PANTHER" id="PTHR23282:SF101">
    <property type="entry name" value="MAM DOMAIN-CONTAINING PROTEIN"/>
    <property type="match status" value="1"/>
</dbReference>
<keyword evidence="2" id="KW-1133">Transmembrane helix</keyword>
<keyword evidence="6" id="KW-1185">Reference proteome</keyword>
<comment type="caution">
    <text evidence="5">The sequence shown here is derived from an EMBL/GenBank/DDBJ whole genome shotgun (WGS) entry which is preliminary data.</text>
</comment>
<dbReference type="Gene3D" id="2.60.120.200">
    <property type="match status" value="5"/>
</dbReference>
<dbReference type="AlphaFoldDB" id="A0ABD0KT53"/>
<feature type="domain" description="MAM" evidence="4">
    <location>
        <begin position="752"/>
        <end position="886"/>
    </location>
</feature>
<evidence type="ECO:0000313" key="5">
    <source>
        <dbReference type="EMBL" id="KAK7490089.1"/>
    </source>
</evidence>
<dbReference type="InterPro" id="IPR013320">
    <property type="entry name" value="ConA-like_dom_sf"/>
</dbReference>
<organism evidence="5 6">
    <name type="scientific">Batillaria attramentaria</name>
    <dbReference type="NCBI Taxonomy" id="370345"/>
    <lineage>
        <taxon>Eukaryota</taxon>
        <taxon>Metazoa</taxon>
        <taxon>Spiralia</taxon>
        <taxon>Lophotrochozoa</taxon>
        <taxon>Mollusca</taxon>
        <taxon>Gastropoda</taxon>
        <taxon>Caenogastropoda</taxon>
        <taxon>Sorbeoconcha</taxon>
        <taxon>Cerithioidea</taxon>
        <taxon>Batillariidae</taxon>
        <taxon>Batillaria</taxon>
    </lineage>
</organism>
<feature type="region of interest" description="Disordered" evidence="1">
    <location>
        <begin position="192"/>
        <end position="213"/>
    </location>
</feature>
<keyword evidence="2" id="KW-0472">Membrane</keyword>
<evidence type="ECO:0000256" key="3">
    <source>
        <dbReference type="SAM" id="SignalP"/>
    </source>
</evidence>
<protein>
    <recommendedName>
        <fullName evidence="4">MAM domain-containing protein</fullName>
    </recommendedName>
</protein>
<evidence type="ECO:0000313" key="6">
    <source>
        <dbReference type="Proteomes" id="UP001519460"/>
    </source>
</evidence>
<feature type="domain" description="MAM" evidence="4">
    <location>
        <begin position="214"/>
        <end position="385"/>
    </location>
</feature>
<feature type="transmembrane region" description="Helical" evidence="2">
    <location>
        <begin position="934"/>
        <end position="959"/>
    </location>
</feature>
<dbReference type="SMART" id="SM00137">
    <property type="entry name" value="MAM"/>
    <property type="match status" value="4"/>
</dbReference>
<dbReference type="PROSITE" id="PS00740">
    <property type="entry name" value="MAM_1"/>
    <property type="match status" value="1"/>
</dbReference>
<dbReference type="EMBL" id="JACVVK020000130">
    <property type="protein sequence ID" value="KAK7490089.1"/>
    <property type="molecule type" value="Genomic_DNA"/>
</dbReference>
<evidence type="ECO:0000256" key="2">
    <source>
        <dbReference type="SAM" id="Phobius"/>
    </source>
</evidence>
<dbReference type="InterPro" id="IPR051560">
    <property type="entry name" value="MAM_domain-containing"/>
</dbReference>
<feature type="domain" description="MAM" evidence="4">
    <location>
        <begin position="26"/>
        <end position="194"/>
    </location>
</feature>
<sequence length="1031" mass="112351">MAGFVAAVLVSFACLVNEVSAWGSSVDCNFESQYQPLCGYTGDLKLNDKTQQNFTWDLHTADTATGNTGPDGDHTTGTGHYIYTEATGFARGKKANLVTPILAWNSPYTCLTFWYNMYGLYVGNMTLKVARPGSIDDAVPVWNLSGNQGRGWKQADVTVATGSPVQFVFEAVNGYYLGDMAIDDIKATQGRCRTESPGVMSTPSPRPPPPSSSVDCNFENNSLCGWRNVGGHDDQLDWTLHRFATPTHDTGPNVDHTFHNNRGHYLYTESSGTNPGDSALLVSLTLSPTSPFVHGCLRFWYHMRGRTMGHLSVFIIDSDTQTGHKVWSVDGDKGNICHGRRQSYLAPPTAFHDYNVDNHDAQGNNYINVCIVDDIVVNAQLRCDFEKDTLCGWLNLNASDDQLDWSLHQGPTKTYNTGPQADHTVGSAQGHYIYIETSSPVRAHTDDTALLLSPTIQATFGRPGCLHFWYNMHGDKMGQLAVYLVDSASQQGVMVWTLSGEQGEDWHQAAVPLFSVKPFQVLIEGRISAGLYFTDMAVDDISYSMTSSCRLTPITAKSGTHKIITLHTHSVTTTDTQRRVLTRPQRQLQEQRFHRLTPASSRRVTSSPIAITRYKGSSTGPFTAGLLIRSTQGPLVTTHLDGLGTMLTSQFPASPNDVCLQFYYNMYGNGMGMLDVKLLDTSHQTISRAVWSRSGDQGKNWHLAQVSLPASQLQRPFKIVFEGHIGRSQVYFRSDMALDDVLTTPTSCPTNGDCSLEAVCMTWNNSPRQGYPTLMQDTSDWRLSVPGTAGPTGAPPDDHTFHNNHGHYLYMTGSSSHHTSKAVLVSTALPPHHCMSFWFHTSSATSSLKVFQVHSQSHAMSVVWDSSHHFFTMGQWVFGQAPLQQEASTSTSSAPASTSTSRPPASTRPAAATSTATRSSLGESDKQEGGGSSAVILAAAGGGGAAVVLIAIVVAVVVCRRRGSERSPLDDVTPAHSNSLYEQVNMTTMEKDSGLGDFDGQGADTYEYISTCEGKTAGSTDTQDENRISHI</sequence>
<evidence type="ECO:0000259" key="4">
    <source>
        <dbReference type="PROSITE" id="PS50060"/>
    </source>
</evidence>
<dbReference type="SUPFAM" id="SSF49899">
    <property type="entry name" value="Concanavalin A-like lectins/glucanases"/>
    <property type="match status" value="5"/>
</dbReference>
<dbReference type="PROSITE" id="PS50060">
    <property type="entry name" value="MAM_2"/>
    <property type="match status" value="5"/>
</dbReference>
<dbReference type="InterPro" id="IPR000998">
    <property type="entry name" value="MAM_dom"/>
</dbReference>
<feature type="region of interest" description="Disordered" evidence="1">
    <location>
        <begin position="884"/>
        <end position="930"/>
    </location>
</feature>
<feature type="domain" description="MAM" evidence="4">
    <location>
        <begin position="659"/>
        <end position="750"/>
    </location>
</feature>
<keyword evidence="2" id="KW-0812">Transmembrane</keyword>
<feature type="domain" description="MAM" evidence="4">
    <location>
        <begin position="381"/>
        <end position="551"/>
    </location>
</feature>
<keyword evidence="3" id="KW-0732">Signal</keyword>
<dbReference type="PANTHER" id="PTHR23282">
    <property type="entry name" value="APICAL ENDOSOMAL GLYCOPROTEIN PRECURSOR"/>
    <property type="match status" value="1"/>
</dbReference>
<dbReference type="CDD" id="cd06263">
    <property type="entry name" value="MAM"/>
    <property type="match status" value="4"/>
</dbReference>
<accession>A0ABD0KT53</accession>
<dbReference type="Pfam" id="PF00629">
    <property type="entry name" value="MAM"/>
    <property type="match status" value="5"/>
</dbReference>